<dbReference type="OrthoDB" id="1305878at2759"/>
<dbReference type="AlphaFoldDB" id="A0A814GTD7"/>
<keyword evidence="2" id="KW-0479">Metal-binding</keyword>
<feature type="region of interest" description="Disordered" evidence="7">
    <location>
        <begin position="227"/>
        <end position="270"/>
    </location>
</feature>
<keyword evidence="13" id="KW-1185">Reference proteome</keyword>
<feature type="compositionally biased region" description="Polar residues" evidence="7">
    <location>
        <begin position="241"/>
        <end position="263"/>
    </location>
</feature>
<evidence type="ECO:0000313" key="10">
    <source>
        <dbReference type="EMBL" id="CAF1000390.1"/>
    </source>
</evidence>
<reference evidence="10" key="1">
    <citation type="submission" date="2021-02" db="EMBL/GenBank/DDBJ databases">
        <authorList>
            <person name="Nowell W R."/>
        </authorList>
    </citation>
    <scope>NUCLEOTIDE SEQUENCE</scope>
</reference>
<accession>A0A814GTD7</accession>
<dbReference type="GO" id="GO:0008270">
    <property type="term" value="F:zinc ion binding"/>
    <property type="evidence" value="ECO:0007669"/>
    <property type="project" value="UniProtKB-KW"/>
</dbReference>
<dbReference type="EMBL" id="CAJOBA010001729">
    <property type="protein sequence ID" value="CAF3611760.1"/>
    <property type="molecule type" value="Genomic_DNA"/>
</dbReference>
<dbReference type="InterPro" id="IPR051507">
    <property type="entry name" value="PcG_RING_finger"/>
</dbReference>
<evidence type="ECO:0000256" key="7">
    <source>
        <dbReference type="SAM" id="MobiDB-lite"/>
    </source>
</evidence>
<dbReference type="SMART" id="SM00184">
    <property type="entry name" value="RING"/>
    <property type="match status" value="1"/>
</dbReference>
<dbReference type="InterPro" id="IPR001841">
    <property type="entry name" value="Znf_RING"/>
</dbReference>
<proteinExistence type="predicted"/>
<dbReference type="PROSITE" id="PS00518">
    <property type="entry name" value="ZF_RING_1"/>
    <property type="match status" value="1"/>
</dbReference>
<dbReference type="Proteomes" id="UP000663829">
    <property type="component" value="Unassembled WGS sequence"/>
</dbReference>
<keyword evidence="4" id="KW-0862">Zinc</keyword>
<dbReference type="GO" id="GO:0005634">
    <property type="term" value="C:nucleus"/>
    <property type="evidence" value="ECO:0007669"/>
    <property type="project" value="UniProtKB-SubCell"/>
</dbReference>
<evidence type="ECO:0000256" key="5">
    <source>
        <dbReference type="ARBA" id="ARBA00023242"/>
    </source>
</evidence>
<dbReference type="InterPro" id="IPR013083">
    <property type="entry name" value="Znf_RING/FYVE/PHD"/>
</dbReference>
<feature type="domain" description="RING-type" evidence="8">
    <location>
        <begin position="11"/>
        <end position="50"/>
    </location>
</feature>
<dbReference type="Gene3D" id="3.30.40.10">
    <property type="entry name" value="Zinc/RING finger domain, C3HC4 (zinc finger)"/>
    <property type="match status" value="1"/>
</dbReference>
<dbReference type="SUPFAM" id="SSF57850">
    <property type="entry name" value="RING/U-box"/>
    <property type="match status" value="1"/>
</dbReference>
<keyword evidence="5" id="KW-0539">Nucleus</keyword>
<dbReference type="Proteomes" id="UP000681722">
    <property type="component" value="Unassembled WGS sequence"/>
</dbReference>
<gene>
    <name evidence="10" type="ORF">GPM918_LOCUS13725</name>
    <name evidence="9" type="ORF">OVA965_LOCUS5961</name>
    <name evidence="12" type="ORF">SRO942_LOCUS13725</name>
    <name evidence="11" type="ORF">TMI583_LOCUS5957</name>
</gene>
<evidence type="ECO:0000313" key="9">
    <source>
        <dbReference type="EMBL" id="CAF0827256.1"/>
    </source>
</evidence>
<evidence type="ECO:0000313" key="12">
    <source>
        <dbReference type="EMBL" id="CAF3771844.1"/>
    </source>
</evidence>
<sequence>MEIELNELFQCKLCHGYITQATVINECLHRFCKSCIVIYFQSKSVCPICNLNIRNPWNSLKSDVMFQRLIYKMFPSILEREITDHSTFIKKSSNIFNIDSLTIHCGTTIDVYLEYWDLASELLPVDCDTSPISTLPSCYLHCAVTLPIRLVEKFIRMKHSIGPTLKIDLFYKTYLLDLNERLIDVCYCYNQMHKRRSLDVRFVISQKGYLAIIQYLRKQNFVTAQQSEQEQDTARSLRPRLSSTVETNRTPKATRRQSITTGPTARRSVRNRTLNDEQPCIAVERFIEDPVIEDDELTPLHIDTTRTELSVHSPKNVDAEITSIIDQLPVKTSDITNEKPILSSGTSPTSSMTDAANDAALKVRIRRAKTSWYIPQLAEEQHKTDSPSDEQPLPDLINSCSKKITKRKKPLGDKSSIPPKKKLCTTADFFSSNRTLTPSIVASTTQPAAKRKKRKPRFVPTMVKPPTSIFDREHLLIGAYDYCDEFDFRVPSIKNSTETATITAPRSPEMVIINVEGGVEASEISNGMGDSTASNLHKKNICKVPPYVPETSSLSPVKSPIPSPVIIVPTSNDKTAVVTVATSLSKKNDIPPAVVDVSTLTTTTGETPPSTKKIRILNSSPKLKTAAHKPLYITKSSRTPSSSSIITIPPNMTAKRTLLPKTTLADKSIKIVSTSTSSNLSNSVRNITLTSSDKMKQPIGIQCDNPTRSSLSTIVATPAATADTTPLDLSMKRC</sequence>
<evidence type="ECO:0000259" key="8">
    <source>
        <dbReference type="PROSITE" id="PS50089"/>
    </source>
</evidence>
<evidence type="ECO:0000313" key="11">
    <source>
        <dbReference type="EMBL" id="CAF3611760.1"/>
    </source>
</evidence>
<dbReference type="InterPro" id="IPR017907">
    <property type="entry name" value="Znf_RING_CS"/>
</dbReference>
<dbReference type="EMBL" id="CAJNOK010001729">
    <property type="protein sequence ID" value="CAF0827256.1"/>
    <property type="molecule type" value="Genomic_DNA"/>
</dbReference>
<dbReference type="PROSITE" id="PS50089">
    <property type="entry name" value="ZF_RING_2"/>
    <property type="match status" value="1"/>
</dbReference>
<comment type="caution">
    <text evidence="10">The sequence shown here is derived from an EMBL/GenBank/DDBJ whole genome shotgun (WGS) entry which is preliminary data.</text>
</comment>
<evidence type="ECO:0000313" key="13">
    <source>
        <dbReference type="Proteomes" id="UP000663829"/>
    </source>
</evidence>
<organism evidence="10 13">
    <name type="scientific">Didymodactylos carnosus</name>
    <dbReference type="NCBI Taxonomy" id="1234261"/>
    <lineage>
        <taxon>Eukaryota</taxon>
        <taxon>Metazoa</taxon>
        <taxon>Spiralia</taxon>
        <taxon>Gnathifera</taxon>
        <taxon>Rotifera</taxon>
        <taxon>Eurotatoria</taxon>
        <taxon>Bdelloidea</taxon>
        <taxon>Philodinida</taxon>
        <taxon>Philodinidae</taxon>
        <taxon>Didymodactylos</taxon>
    </lineage>
</organism>
<dbReference type="Proteomes" id="UP000677228">
    <property type="component" value="Unassembled WGS sequence"/>
</dbReference>
<keyword evidence="3 6" id="KW-0863">Zinc-finger</keyword>
<name>A0A814GTD7_9BILA</name>
<comment type="subcellular location">
    <subcellularLocation>
        <location evidence="1">Nucleus</location>
    </subcellularLocation>
</comment>
<protein>
    <recommendedName>
        <fullName evidence="8">RING-type domain-containing protein</fullName>
    </recommendedName>
</protein>
<dbReference type="Pfam" id="PF13923">
    <property type="entry name" value="zf-C3HC4_2"/>
    <property type="match status" value="1"/>
</dbReference>
<dbReference type="EMBL" id="CAJNOQ010003199">
    <property type="protein sequence ID" value="CAF1000390.1"/>
    <property type="molecule type" value="Genomic_DNA"/>
</dbReference>
<dbReference type="Gene3D" id="3.10.20.90">
    <property type="entry name" value="Phosphatidylinositol 3-kinase Catalytic Subunit, Chain A, domain 1"/>
    <property type="match status" value="1"/>
</dbReference>
<evidence type="ECO:0000256" key="1">
    <source>
        <dbReference type="ARBA" id="ARBA00004123"/>
    </source>
</evidence>
<evidence type="ECO:0000256" key="6">
    <source>
        <dbReference type="PROSITE-ProRule" id="PRU00175"/>
    </source>
</evidence>
<dbReference type="Proteomes" id="UP000682733">
    <property type="component" value="Unassembled WGS sequence"/>
</dbReference>
<evidence type="ECO:0000256" key="4">
    <source>
        <dbReference type="ARBA" id="ARBA00022833"/>
    </source>
</evidence>
<dbReference type="PANTHER" id="PTHR45893">
    <property type="entry name" value="POLYCOMB GROUP RING FINGER PROTEIN"/>
    <property type="match status" value="1"/>
</dbReference>
<evidence type="ECO:0000256" key="2">
    <source>
        <dbReference type="ARBA" id="ARBA00022723"/>
    </source>
</evidence>
<dbReference type="EMBL" id="CAJOBC010003199">
    <property type="protein sequence ID" value="CAF3771844.1"/>
    <property type="molecule type" value="Genomic_DNA"/>
</dbReference>
<evidence type="ECO:0000256" key="3">
    <source>
        <dbReference type="ARBA" id="ARBA00022771"/>
    </source>
</evidence>